<evidence type="ECO:0008006" key="3">
    <source>
        <dbReference type="Google" id="ProtNLM"/>
    </source>
</evidence>
<organism evidence="1 2">
    <name type="scientific">Phyllotreta striolata</name>
    <name type="common">Striped flea beetle</name>
    <name type="synonym">Crioceris striolata</name>
    <dbReference type="NCBI Taxonomy" id="444603"/>
    <lineage>
        <taxon>Eukaryota</taxon>
        <taxon>Metazoa</taxon>
        <taxon>Ecdysozoa</taxon>
        <taxon>Arthropoda</taxon>
        <taxon>Hexapoda</taxon>
        <taxon>Insecta</taxon>
        <taxon>Pterygota</taxon>
        <taxon>Neoptera</taxon>
        <taxon>Endopterygota</taxon>
        <taxon>Coleoptera</taxon>
        <taxon>Polyphaga</taxon>
        <taxon>Cucujiformia</taxon>
        <taxon>Chrysomeloidea</taxon>
        <taxon>Chrysomelidae</taxon>
        <taxon>Galerucinae</taxon>
        <taxon>Alticini</taxon>
        <taxon>Phyllotreta</taxon>
    </lineage>
</organism>
<name>A0A9N9TVL6_PHYSR</name>
<dbReference type="EMBL" id="OU900098">
    <property type="protein sequence ID" value="CAG9862136.1"/>
    <property type="molecule type" value="Genomic_DNA"/>
</dbReference>
<dbReference type="OrthoDB" id="10257855at2759"/>
<proteinExistence type="predicted"/>
<protein>
    <recommendedName>
        <fullName evidence="3">TERF2-interacting telomeric protein 1</fullName>
    </recommendedName>
</protein>
<dbReference type="AlphaFoldDB" id="A0A9N9TVL6"/>
<dbReference type="Gene3D" id="1.10.10.60">
    <property type="entry name" value="Homeodomain-like"/>
    <property type="match status" value="1"/>
</dbReference>
<accession>A0A9N9TVL6</accession>
<evidence type="ECO:0000313" key="1">
    <source>
        <dbReference type="EMBL" id="CAG9862136.1"/>
    </source>
</evidence>
<sequence length="97" mass="11920">MKTNFTVDEEECILNKIIEQKKYYTLRDDESFWRNLSKDGNFRNRPWTSLKTHFLRHIFPNIRKYNISELERRKIQVAMIQTDPNDRISDDSIEFDY</sequence>
<dbReference type="Proteomes" id="UP001153712">
    <property type="component" value="Chromosome 5"/>
</dbReference>
<keyword evidence="2" id="KW-1185">Reference proteome</keyword>
<evidence type="ECO:0000313" key="2">
    <source>
        <dbReference type="Proteomes" id="UP001153712"/>
    </source>
</evidence>
<gene>
    <name evidence="1" type="ORF">PHYEVI_LOCUS8458</name>
</gene>
<reference evidence="1" key="1">
    <citation type="submission" date="2022-01" db="EMBL/GenBank/DDBJ databases">
        <authorList>
            <person name="King R."/>
        </authorList>
    </citation>
    <scope>NUCLEOTIDE SEQUENCE</scope>
</reference>